<evidence type="ECO:0000259" key="1">
    <source>
        <dbReference type="PROSITE" id="PS50181"/>
    </source>
</evidence>
<comment type="caution">
    <text evidence="2">The sequence shown here is derived from an EMBL/GenBank/DDBJ whole genome shotgun (WGS) entry which is preliminary data.</text>
</comment>
<feature type="domain" description="F-box" evidence="1">
    <location>
        <begin position="1"/>
        <end position="49"/>
    </location>
</feature>
<dbReference type="Pfam" id="PF24758">
    <property type="entry name" value="LRR_At5g56370"/>
    <property type="match status" value="1"/>
</dbReference>
<dbReference type="SMART" id="SM00579">
    <property type="entry name" value="FBD"/>
    <property type="match status" value="2"/>
</dbReference>
<dbReference type="InterPro" id="IPR006566">
    <property type="entry name" value="FBD"/>
</dbReference>
<dbReference type="InterPro" id="IPR013101">
    <property type="entry name" value="LRR_PRU1-like"/>
</dbReference>
<dbReference type="Pfam" id="PF00646">
    <property type="entry name" value="F-box"/>
    <property type="match status" value="2"/>
</dbReference>
<gene>
    <name evidence="2" type="ORF">ISN44_As08g002520</name>
</gene>
<reference evidence="2 3" key="1">
    <citation type="submission" date="2020-12" db="EMBL/GenBank/DDBJ databases">
        <title>Concerted genomic and epigenomic changes stabilize Arabidopsis allopolyploids.</title>
        <authorList>
            <person name="Chen Z."/>
        </authorList>
    </citation>
    <scope>NUCLEOTIDE SEQUENCE [LARGE SCALE GENOMIC DNA]</scope>
    <source>
        <strain evidence="2">As9502</strain>
        <tissue evidence="2">Leaf</tissue>
    </source>
</reference>
<dbReference type="InterPro" id="IPR053781">
    <property type="entry name" value="F-box_AtFBL13-like"/>
</dbReference>
<proteinExistence type="predicted"/>
<dbReference type="OrthoDB" id="650312at2759"/>
<dbReference type="PROSITE" id="PS50181">
    <property type="entry name" value="FBOX"/>
    <property type="match status" value="1"/>
</dbReference>
<evidence type="ECO:0000313" key="3">
    <source>
        <dbReference type="Proteomes" id="UP000694251"/>
    </source>
</evidence>
<dbReference type="Proteomes" id="UP000694251">
    <property type="component" value="Chromosome 8"/>
</dbReference>
<dbReference type="SMART" id="SM00256">
    <property type="entry name" value="FBOX"/>
    <property type="match status" value="2"/>
</dbReference>
<protein>
    <submittedName>
        <fullName evidence="2">Leucine-rich repeat 2</fullName>
    </submittedName>
</protein>
<dbReference type="Pfam" id="PF07723">
    <property type="entry name" value="LRR_2"/>
    <property type="match status" value="1"/>
</dbReference>
<dbReference type="AlphaFoldDB" id="A0A8T2B8L4"/>
<dbReference type="EMBL" id="JAEFBJ010000008">
    <property type="protein sequence ID" value="KAG7580461.1"/>
    <property type="molecule type" value="Genomic_DNA"/>
</dbReference>
<organism evidence="2 3">
    <name type="scientific">Arabidopsis suecica</name>
    <name type="common">Swedish thale-cress</name>
    <name type="synonym">Cardaminopsis suecica</name>
    <dbReference type="NCBI Taxonomy" id="45249"/>
    <lineage>
        <taxon>Eukaryota</taxon>
        <taxon>Viridiplantae</taxon>
        <taxon>Streptophyta</taxon>
        <taxon>Embryophyta</taxon>
        <taxon>Tracheophyta</taxon>
        <taxon>Spermatophyta</taxon>
        <taxon>Magnoliopsida</taxon>
        <taxon>eudicotyledons</taxon>
        <taxon>Gunneridae</taxon>
        <taxon>Pentapetalae</taxon>
        <taxon>rosids</taxon>
        <taxon>malvids</taxon>
        <taxon>Brassicales</taxon>
        <taxon>Brassicaceae</taxon>
        <taxon>Camelineae</taxon>
        <taxon>Arabidopsis</taxon>
    </lineage>
</organism>
<evidence type="ECO:0000313" key="2">
    <source>
        <dbReference type="EMBL" id="KAG7580461.1"/>
    </source>
</evidence>
<keyword evidence="3" id="KW-1185">Reference proteome</keyword>
<name>A0A8T2B8L4_ARASU</name>
<dbReference type="InterPro" id="IPR001810">
    <property type="entry name" value="F-box_dom"/>
</dbReference>
<dbReference type="InterPro" id="IPR055411">
    <property type="entry name" value="LRR_FXL15/At3g58940/PEG3-like"/>
</dbReference>
<dbReference type="PANTHER" id="PTHR31293">
    <property type="entry name" value="RNI-LIKE SUPERFAMILY PROTEIN"/>
    <property type="match status" value="1"/>
</dbReference>
<dbReference type="PANTHER" id="PTHR31293:SF24">
    <property type="entry name" value="BNAANNG15180D PROTEIN"/>
    <property type="match status" value="1"/>
</dbReference>
<dbReference type="CDD" id="cd22160">
    <property type="entry name" value="F-box_AtFBL13-like"/>
    <property type="match status" value="2"/>
</dbReference>
<accession>A0A8T2B8L4</accession>
<dbReference type="InterPro" id="IPR055294">
    <property type="entry name" value="FBL60-like"/>
</dbReference>
<sequence length="946" mass="107910">MDLLSSLPDDVLCHIFSFLTIKEAALTSVLSKKWRNLFAFVPNLDFDDSVFLHPEVGKRERDGILQSFMGFVDRVLALQGNSHIHKFCLKCKTGVCPVRLNRWICNVLQRGVSDLDLSIDFKDGYYLPPELFVSRTLVNLKLTSEFGIHWWTGAQGTFLPMLKTLFVKSDRIFCDTKIEMLLPSFPMLENLLLADMEWIDLDDTVSSASITKLVINATGSRSFRNPKSISFDTPSLLSFGYSDIVAEDYPLVNMKNLLMAQIILIVTDHQVERIRAPNDELLEGDVVLQFGNVVKLMNGLHNVEELHLHSDTLEVLSICCESMPVFNNLKTLGIKSHENRGWQAMPVLLRNCPHLEFLFFEGLVHHVTDKCGDFCDCIYRKDKGRSLTSSPVKVIEIQGFRGTVKEMHMIDHFLDYLPCLKKMNIFMDENGLAQFKNDPELAVLILGMVEEFNELSGKVVNMKLPSYEEVTVNEKMDLLSSLPDEVRCLILSFLTTKESALTSVLSKKWRNLFVLVPNLDFDDSEFLHPEEDKRERDGILQSFMDFVDRVLSLQGNSPIRKFSLKCETGVSPARVNLWLCEVLQRGVSDLDLTINLGYGYSLPQELFVSETLVNLKLKSAFGIHWWTGAEGTSLPMLKSLCVYSGRFFCDDNFQELLPCFPVLEELQMSHMQWMDSDETVSSSTLTTLHITGIRSENPKSISFDTPNLLSFVYTDFVAEDYPLVNMKNLSLARLALIANDDQIKRVRGPNNDLLEHDAVRHFGNVVKLMNGIQNVQELHLCPDTLEVLSLCCDSMPVFNNVKKLLIYSDEDRGWQAVPVLLRNCPHLNILIFEGLVHHVTDKCGDACDCIYRKDKGRSLISCPVKVVEINGFGVTMKEKNMIEHFLDYFSCLKEMKIYIYVEEDGVIQQVMKNPEVSKLVLDEMEEYNEFYNCNVKLFFCKKSIPQ</sequence>